<comment type="caution">
    <text evidence="3">The sequence shown here is derived from an EMBL/GenBank/DDBJ whole genome shotgun (WGS) entry which is preliminary data.</text>
</comment>
<evidence type="ECO:0000313" key="4">
    <source>
        <dbReference type="Proteomes" id="UP001107558"/>
    </source>
</evidence>
<dbReference type="Pfam" id="PF08338">
    <property type="entry name" value="DUF1731"/>
    <property type="match status" value="1"/>
</dbReference>
<organism evidence="3 4">
    <name type="scientific">Polypedilum vanderplanki</name>
    <name type="common">Sleeping chironomid midge</name>
    <dbReference type="NCBI Taxonomy" id="319348"/>
    <lineage>
        <taxon>Eukaryota</taxon>
        <taxon>Metazoa</taxon>
        <taxon>Ecdysozoa</taxon>
        <taxon>Arthropoda</taxon>
        <taxon>Hexapoda</taxon>
        <taxon>Insecta</taxon>
        <taxon>Pterygota</taxon>
        <taxon>Neoptera</taxon>
        <taxon>Endopterygota</taxon>
        <taxon>Diptera</taxon>
        <taxon>Nematocera</taxon>
        <taxon>Chironomoidea</taxon>
        <taxon>Chironomidae</taxon>
        <taxon>Chironominae</taxon>
        <taxon>Polypedilum</taxon>
        <taxon>Polypedilum</taxon>
    </lineage>
</organism>
<dbReference type="PANTHER" id="PTHR11092">
    <property type="entry name" value="SUGAR NUCLEOTIDE EPIMERASE RELATED"/>
    <property type="match status" value="1"/>
</dbReference>
<dbReference type="InterPro" id="IPR036291">
    <property type="entry name" value="NAD(P)-bd_dom_sf"/>
</dbReference>
<name>A0A9J6BQ13_POLVA</name>
<feature type="domain" description="NAD-dependent epimerase/dehydratase" evidence="1">
    <location>
        <begin position="4"/>
        <end position="216"/>
    </location>
</feature>
<dbReference type="InterPro" id="IPR013549">
    <property type="entry name" value="DUF1731"/>
</dbReference>
<dbReference type="InterPro" id="IPR010099">
    <property type="entry name" value="SDR39U1"/>
</dbReference>
<evidence type="ECO:0000313" key="3">
    <source>
        <dbReference type="EMBL" id="KAG5671956.1"/>
    </source>
</evidence>
<accession>A0A9J6BQ13</accession>
<dbReference type="SUPFAM" id="SSF51735">
    <property type="entry name" value="NAD(P)-binding Rossmann-fold domains"/>
    <property type="match status" value="1"/>
</dbReference>
<dbReference type="Gene3D" id="3.40.50.720">
    <property type="entry name" value="NAD(P)-binding Rossmann-like Domain"/>
    <property type="match status" value="1"/>
</dbReference>
<reference evidence="3" key="1">
    <citation type="submission" date="2021-03" db="EMBL/GenBank/DDBJ databases">
        <title>Chromosome level genome of the anhydrobiotic midge Polypedilum vanderplanki.</title>
        <authorList>
            <person name="Yoshida Y."/>
            <person name="Kikawada T."/>
            <person name="Gusev O."/>
        </authorList>
    </citation>
    <scope>NUCLEOTIDE SEQUENCE</scope>
    <source>
        <strain evidence="3">NIAS01</strain>
        <tissue evidence="3">Whole body or cell culture</tissue>
    </source>
</reference>
<sequence length="303" mass="33924">MKRVLIGGGSGFIGTRLSNHLKNCGYGVTIISRKPQLNHISWIEIEKNGLREPFNAVVNLCGQNVLDPTRRWSPGFKLNVWNSRINSSKTLVKAISEAKSEIRPEVFINISGVSNYKPDDKKVYTENDNLESYDYMSELCNAWEKAATIDKLTTGCRNVKLRTGVVLGREGGMIASLFVPFFMGFGGPVGDGNQPLPWIHVEDLCELIRFSIENKNVEGVLNAVAPQIIKNKDFAQAFGRALWRPAFIPLPSQAVEFMFSKERAVLLTTGAKIKPLRTLETGFQYQYPTINEALKDCAKLFMF</sequence>
<feature type="domain" description="DUF1731" evidence="2">
    <location>
        <begin position="251"/>
        <end position="296"/>
    </location>
</feature>
<dbReference type="OrthoDB" id="276721at2759"/>
<protein>
    <recommendedName>
        <fullName evidence="5">Epimerase family protein SDR39U1</fullName>
    </recommendedName>
</protein>
<gene>
    <name evidence="3" type="ORF">PVAND_002122</name>
</gene>
<dbReference type="Proteomes" id="UP001107558">
    <property type="component" value="Chromosome 3"/>
</dbReference>
<dbReference type="EMBL" id="JADBJN010000003">
    <property type="protein sequence ID" value="KAG5671956.1"/>
    <property type="molecule type" value="Genomic_DNA"/>
</dbReference>
<dbReference type="AlphaFoldDB" id="A0A9J6BQ13"/>
<proteinExistence type="predicted"/>
<dbReference type="InterPro" id="IPR001509">
    <property type="entry name" value="Epimerase_deHydtase"/>
</dbReference>
<keyword evidence="4" id="KW-1185">Reference proteome</keyword>
<evidence type="ECO:0000259" key="1">
    <source>
        <dbReference type="Pfam" id="PF01370"/>
    </source>
</evidence>
<dbReference type="Pfam" id="PF01370">
    <property type="entry name" value="Epimerase"/>
    <property type="match status" value="1"/>
</dbReference>
<evidence type="ECO:0000259" key="2">
    <source>
        <dbReference type="Pfam" id="PF08338"/>
    </source>
</evidence>
<dbReference type="PANTHER" id="PTHR11092:SF0">
    <property type="entry name" value="EPIMERASE FAMILY PROTEIN SDR39U1"/>
    <property type="match status" value="1"/>
</dbReference>
<dbReference type="NCBIfam" id="TIGR01777">
    <property type="entry name" value="yfcH"/>
    <property type="match status" value="1"/>
</dbReference>
<evidence type="ECO:0008006" key="5">
    <source>
        <dbReference type="Google" id="ProtNLM"/>
    </source>
</evidence>